<dbReference type="InterPro" id="IPR056750">
    <property type="entry name" value="RRM_ESF1"/>
</dbReference>
<feature type="region of interest" description="Disordered" evidence="5">
    <location>
        <begin position="626"/>
        <end position="708"/>
    </location>
</feature>
<dbReference type="PANTHER" id="PTHR12202:SF0">
    <property type="entry name" value="ESF1 HOMOLOG"/>
    <property type="match status" value="1"/>
</dbReference>
<dbReference type="AlphaFoldDB" id="A0A0B7NDK0"/>
<feature type="compositionally biased region" description="Acidic residues" evidence="5">
    <location>
        <begin position="145"/>
        <end position="166"/>
    </location>
</feature>
<keyword evidence="3" id="KW-0175">Coiled coil</keyword>
<proteinExistence type="inferred from homology"/>
<evidence type="ECO:0000256" key="5">
    <source>
        <dbReference type="SAM" id="MobiDB-lite"/>
    </source>
</evidence>
<feature type="domain" description="ESF1 RRM" evidence="7">
    <location>
        <begin position="179"/>
        <end position="347"/>
    </location>
</feature>
<evidence type="ECO:0000313" key="8">
    <source>
        <dbReference type="EMBL" id="CEP16586.1"/>
    </source>
</evidence>
<dbReference type="GO" id="GO:0003723">
    <property type="term" value="F:RNA binding"/>
    <property type="evidence" value="ECO:0007669"/>
    <property type="project" value="TreeGrafter"/>
</dbReference>
<feature type="compositionally biased region" description="Basic and acidic residues" evidence="5">
    <location>
        <begin position="97"/>
        <end position="109"/>
    </location>
</feature>
<evidence type="ECO:0000256" key="1">
    <source>
        <dbReference type="ARBA" id="ARBA00004604"/>
    </source>
</evidence>
<feature type="domain" description="NUC153" evidence="6">
    <location>
        <begin position="612"/>
        <end position="640"/>
    </location>
</feature>
<feature type="compositionally biased region" description="Low complexity" evidence="5">
    <location>
        <begin position="668"/>
        <end position="689"/>
    </location>
</feature>
<keyword evidence="4" id="KW-0539">Nucleus</keyword>
<accession>A0A0B7NDK0</accession>
<feature type="compositionally biased region" description="Acidic residues" evidence="5">
    <location>
        <begin position="500"/>
        <end position="510"/>
    </location>
</feature>
<dbReference type="InterPro" id="IPR012580">
    <property type="entry name" value="NUC153"/>
</dbReference>
<evidence type="ECO:0000259" key="6">
    <source>
        <dbReference type="Pfam" id="PF08159"/>
    </source>
</evidence>
<feature type="compositionally biased region" description="Basic and acidic residues" evidence="5">
    <location>
        <begin position="547"/>
        <end position="561"/>
    </location>
</feature>
<feature type="compositionally biased region" description="Polar residues" evidence="5">
    <location>
        <begin position="1"/>
        <end position="10"/>
    </location>
</feature>
<feature type="compositionally biased region" description="Acidic residues" evidence="5">
    <location>
        <begin position="86"/>
        <end position="96"/>
    </location>
</feature>
<evidence type="ECO:0000259" key="7">
    <source>
        <dbReference type="Pfam" id="PF25121"/>
    </source>
</evidence>
<dbReference type="Proteomes" id="UP000054107">
    <property type="component" value="Unassembled WGS sequence"/>
</dbReference>
<evidence type="ECO:0000256" key="3">
    <source>
        <dbReference type="ARBA" id="ARBA00023054"/>
    </source>
</evidence>
<feature type="compositionally biased region" description="Polar residues" evidence="5">
    <location>
        <begin position="629"/>
        <end position="647"/>
    </location>
</feature>
<comment type="subcellular location">
    <subcellularLocation>
        <location evidence="1">Nucleus</location>
        <location evidence="1">Nucleolus</location>
    </subcellularLocation>
</comment>
<organism evidence="8 9">
    <name type="scientific">Parasitella parasitica</name>
    <dbReference type="NCBI Taxonomy" id="35722"/>
    <lineage>
        <taxon>Eukaryota</taxon>
        <taxon>Fungi</taxon>
        <taxon>Fungi incertae sedis</taxon>
        <taxon>Mucoromycota</taxon>
        <taxon>Mucoromycotina</taxon>
        <taxon>Mucoromycetes</taxon>
        <taxon>Mucorales</taxon>
        <taxon>Mucorineae</taxon>
        <taxon>Mucoraceae</taxon>
        <taxon>Parasitella</taxon>
    </lineage>
</organism>
<feature type="compositionally biased region" description="Basic and acidic residues" evidence="5">
    <location>
        <begin position="511"/>
        <end position="523"/>
    </location>
</feature>
<dbReference type="GO" id="GO:0005730">
    <property type="term" value="C:nucleolus"/>
    <property type="evidence" value="ECO:0007669"/>
    <property type="project" value="UniProtKB-SubCell"/>
</dbReference>
<reference evidence="8 9" key="1">
    <citation type="submission" date="2014-09" db="EMBL/GenBank/DDBJ databases">
        <authorList>
            <person name="Ellenberger Sabrina"/>
        </authorList>
    </citation>
    <scope>NUCLEOTIDE SEQUENCE [LARGE SCALE GENOMIC DNA]</scope>
    <source>
        <strain evidence="8 9">CBS 412.66</strain>
    </source>
</reference>
<feature type="compositionally biased region" description="Acidic residues" evidence="5">
    <location>
        <begin position="110"/>
        <end position="127"/>
    </location>
</feature>
<dbReference type="OrthoDB" id="431825at2759"/>
<comment type="similarity">
    <text evidence="2">Belongs to the ESF1 family.</text>
</comment>
<feature type="compositionally biased region" description="Basic and acidic residues" evidence="5">
    <location>
        <begin position="167"/>
        <end position="179"/>
    </location>
</feature>
<dbReference type="PANTHER" id="PTHR12202">
    <property type="entry name" value="ESF1 HOMOLOG"/>
    <property type="match status" value="1"/>
</dbReference>
<feature type="region of interest" description="Disordered" evidence="5">
    <location>
        <begin position="1"/>
        <end position="179"/>
    </location>
</feature>
<sequence>MAPNKSNNKNRGPKAPITNDPRFASVHNDPRFLRPKKKDMKVTIDKRFASMMDSKDFRDGPRVDKYGRRLQQGNAKKELERFYQLEESDEDEDDEQQDKSLEQLEKELAEDPDNLADEESSSDEIVQEDANAGYDRMRGRGDFSSSDEDSSEESDVDSDAESELDEVDRIKHIEEGDETNRLALVNMDWDKIKAVDILKVLSGFKPDTGTIKSVTIYPSEFGKERLALEETQGPPQEIFKSKQNNNDSDDDSDEESDEEEEITAETVIKNQLEEGDGQDFDQEALRKYQLDRLKYYYAVIDCDSAQTAKAIYKSCDNTEYESSANFFDLRYIPQDMSFDDEPKDTATVAPEGYQPTKFKTDALQRTKVSLTWDEDDVDRFQITRRDFTQDDIKDLDFDVYLASSDDDDDDEDVDALREKYRKLLSNTNKQSAYEDKVEEEDEDGDMEITFTPGLSEVAGALVSKKNEDEPQEETSIEKYMRKQKEKRQAKKAAKHNKEESEQDDDDSDMDAETKNDPFFKEAMEEMADEGFAAKAKESKNAKKKRASKQEREEKARERAELELLMDDNGKSEGFNMKEVLKREKLEKKKKGKKNKKSAADLGQDDFEINVSDPRFAAVQDSHHFAIDPTNPQFKKTKSMQKLMNARQSKMKESTAAINDDWKKDKNSKATSATSSDKASKSSLDSLVASVKRKAKLDKSSNTGKRQKK</sequence>
<keyword evidence="9" id="KW-1185">Reference proteome</keyword>
<feature type="region of interest" description="Disordered" evidence="5">
    <location>
        <begin position="425"/>
        <end position="606"/>
    </location>
</feature>
<feature type="region of interest" description="Disordered" evidence="5">
    <location>
        <begin position="235"/>
        <end position="280"/>
    </location>
</feature>
<name>A0A0B7NDK0_9FUNG</name>
<evidence type="ECO:0000256" key="2">
    <source>
        <dbReference type="ARBA" id="ARBA00009087"/>
    </source>
</evidence>
<feature type="compositionally biased region" description="Basic and acidic residues" evidence="5">
    <location>
        <begin position="40"/>
        <end position="67"/>
    </location>
</feature>
<dbReference type="InterPro" id="IPR039754">
    <property type="entry name" value="Esf1"/>
</dbReference>
<dbReference type="Pfam" id="PF08159">
    <property type="entry name" value="NUC153"/>
    <property type="match status" value="1"/>
</dbReference>
<feature type="compositionally biased region" description="Basic and acidic residues" evidence="5">
    <location>
        <begin position="75"/>
        <end position="84"/>
    </location>
</feature>
<dbReference type="EMBL" id="LN733219">
    <property type="protein sequence ID" value="CEP16586.1"/>
    <property type="molecule type" value="Genomic_DNA"/>
</dbReference>
<dbReference type="STRING" id="35722.A0A0B7NDK0"/>
<feature type="compositionally biased region" description="Acidic residues" evidence="5">
    <location>
        <begin position="247"/>
        <end position="263"/>
    </location>
</feature>
<dbReference type="GO" id="GO:0006364">
    <property type="term" value="P:rRNA processing"/>
    <property type="evidence" value="ECO:0007669"/>
    <property type="project" value="InterPro"/>
</dbReference>
<evidence type="ECO:0000256" key="4">
    <source>
        <dbReference type="ARBA" id="ARBA00023242"/>
    </source>
</evidence>
<protein>
    <submittedName>
        <fullName evidence="8">Uncharacterized protein</fullName>
    </submittedName>
</protein>
<dbReference type="Pfam" id="PF25121">
    <property type="entry name" value="RRM_ESF1"/>
    <property type="match status" value="1"/>
</dbReference>
<gene>
    <name evidence="8" type="primary">PARPA_10858.1 scaffold 41979</name>
</gene>
<feature type="compositionally biased region" description="Basic residues" evidence="5">
    <location>
        <begin position="587"/>
        <end position="596"/>
    </location>
</feature>
<feature type="compositionally biased region" description="Basic residues" evidence="5">
    <location>
        <begin position="483"/>
        <end position="494"/>
    </location>
</feature>
<feature type="compositionally biased region" description="Polar residues" evidence="5">
    <location>
        <begin position="699"/>
        <end position="708"/>
    </location>
</feature>
<feature type="compositionally biased region" description="Acidic residues" evidence="5">
    <location>
        <begin position="436"/>
        <end position="446"/>
    </location>
</feature>
<evidence type="ECO:0000313" key="9">
    <source>
        <dbReference type="Proteomes" id="UP000054107"/>
    </source>
</evidence>